<feature type="transmembrane region" description="Helical" evidence="1">
    <location>
        <begin position="66"/>
        <end position="87"/>
    </location>
</feature>
<dbReference type="Proteomes" id="UP001057474">
    <property type="component" value="Chromosome"/>
</dbReference>
<sequence length="523" mass="59348">MLKKLNENWRYLLVIPLFFTALCTAYIKHNGISITSPEALYSYLLLLLFALIPSAVMVFSGTALRLLILSGVLFLFLLSQLKAVPVLPFGLKYRYSAPLMVMGLMAILYCIREQLDKLLLIIFTVFWVGAFFTAKTPPFSTTQFQSIQGNSQLPPYIEIVLDEQIGITGGAVLEGKKTDYFSRELINDYVKKDFTVYGQAYSRDFQTLSSFASFLNFKPLDKLDDYLLQEKGMNLITKNKLFELLSKQGYAINVMQSTYVDLCTYRKNANIKKCNTYNYATPISSPVENVKAKSIAMIHDIFSTVPLLDKLSNKILSILFPGNKKQTIVEASTATYKIFPEILKLAKDVETGNAYFIHLLMPHYPYVFNAHCEYIGDRGKTAATYIDQIKCTHKMMGQFLDVLASNPATKNSTIIIHGDHGFRTPKPSARKSYSFTPVNVTKTYNTFFAVKSPLYKPGYNATQLPLDFLLKNILTQHEPVFYNSEKQFVYLRSDKRTDKPFDRGIFQMSKAIGSKETDVSLIN</sequence>
<feature type="domain" description="Sulfatase N-terminal" evidence="2">
    <location>
        <begin position="188"/>
        <end position="424"/>
    </location>
</feature>
<evidence type="ECO:0000313" key="3">
    <source>
        <dbReference type="EMBL" id="USQ13528.1"/>
    </source>
</evidence>
<dbReference type="RefSeq" id="WP_252579824.1">
    <property type="nucleotide sequence ID" value="NZ_CP071527.1"/>
</dbReference>
<keyword evidence="1" id="KW-1133">Transmembrane helix</keyword>
<proteinExistence type="predicted"/>
<dbReference type="InterPro" id="IPR000917">
    <property type="entry name" value="Sulfatase_N"/>
</dbReference>
<dbReference type="Gene3D" id="3.40.720.10">
    <property type="entry name" value="Alkaline Phosphatase, subunit A"/>
    <property type="match status" value="1"/>
</dbReference>
<keyword evidence="1" id="KW-0812">Transmembrane</keyword>
<dbReference type="Pfam" id="PF00884">
    <property type="entry name" value="Sulfatase"/>
    <property type="match status" value="1"/>
</dbReference>
<dbReference type="EMBL" id="CP071527">
    <property type="protein sequence ID" value="USQ13528.1"/>
    <property type="molecule type" value="Genomic_DNA"/>
</dbReference>
<feature type="transmembrane region" description="Helical" evidence="1">
    <location>
        <begin position="39"/>
        <end position="59"/>
    </location>
</feature>
<dbReference type="InterPro" id="IPR017850">
    <property type="entry name" value="Alkaline_phosphatase_core_sf"/>
</dbReference>
<keyword evidence="1" id="KW-0472">Membrane</keyword>
<dbReference type="SUPFAM" id="SSF53649">
    <property type="entry name" value="Alkaline phosphatase-like"/>
    <property type="match status" value="1"/>
</dbReference>
<protein>
    <submittedName>
        <fullName evidence="3">Sulfatase-like hydrolase/transferase</fullName>
    </submittedName>
</protein>
<keyword evidence="4" id="KW-1185">Reference proteome</keyword>
<feature type="transmembrane region" description="Helical" evidence="1">
    <location>
        <begin position="9"/>
        <end position="27"/>
    </location>
</feature>
<gene>
    <name evidence="3" type="ORF">J2N86_12720</name>
</gene>
<name>A0ABY4Y7B1_9GAMM</name>
<accession>A0ABY4Y7B1</accession>
<feature type="transmembrane region" description="Helical" evidence="1">
    <location>
        <begin position="93"/>
        <end position="111"/>
    </location>
</feature>
<feature type="transmembrane region" description="Helical" evidence="1">
    <location>
        <begin position="118"/>
        <end position="134"/>
    </location>
</feature>
<evidence type="ECO:0000313" key="4">
    <source>
        <dbReference type="Proteomes" id="UP001057474"/>
    </source>
</evidence>
<evidence type="ECO:0000256" key="1">
    <source>
        <dbReference type="SAM" id="Phobius"/>
    </source>
</evidence>
<evidence type="ECO:0000259" key="2">
    <source>
        <dbReference type="Pfam" id="PF00884"/>
    </source>
</evidence>
<reference evidence="3" key="1">
    <citation type="submission" date="2021-03" db="EMBL/GenBank/DDBJ databases">
        <title>Legionella lytica PCM 2298.</title>
        <authorList>
            <person name="Koper P."/>
        </authorList>
    </citation>
    <scope>NUCLEOTIDE SEQUENCE</scope>
    <source>
        <strain evidence="3">PCM 2298</strain>
    </source>
</reference>
<organism evidence="3 4">
    <name type="scientific">Legionella lytica</name>
    <dbReference type="NCBI Taxonomy" id="96232"/>
    <lineage>
        <taxon>Bacteria</taxon>
        <taxon>Pseudomonadati</taxon>
        <taxon>Pseudomonadota</taxon>
        <taxon>Gammaproteobacteria</taxon>
        <taxon>Legionellales</taxon>
        <taxon>Legionellaceae</taxon>
        <taxon>Legionella</taxon>
    </lineage>
</organism>